<feature type="domain" description="Gfo/Idh/MocA-like oxidoreductase N-terminal" evidence="2">
    <location>
        <begin position="23"/>
        <end position="140"/>
    </location>
</feature>
<dbReference type="InterPro" id="IPR036291">
    <property type="entry name" value="NAD(P)-bd_dom_sf"/>
</dbReference>
<feature type="domain" description="GFO/IDH/MocA-like oxidoreductase" evidence="3">
    <location>
        <begin position="149"/>
        <end position="275"/>
    </location>
</feature>
<dbReference type="EMBL" id="JACIEZ010000007">
    <property type="protein sequence ID" value="MBB4066126.1"/>
    <property type="molecule type" value="Genomic_DNA"/>
</dbReference>
<dbReference type="Gene3D" id="3.30.360.10">
    <property type="entry name" value="Dihydrodipicolinate Reductase, domain 2"/>
    <property type="match status" value="1"/>
</dbReference>
<dbReference type="GO" id="GO:0016491">
    <property type="term" value="F:oxidoreductase activity"/>
    <property type="evidence" value="ECO:0007669"/>
    <property type="project" value="UniProtKB-KW"/>
</dbReference>
<dbReference type="RefSeq" id="WP_183367408.1">
    <property type="nucleotide sequence ID" value="NZ_JACIEZ010000007.1"/>
</dbReference>
<dbReference type="InterPro" id="IPR000683">
    <property type="entry name" value="Gfo/Idh/MocA-like_OxRdtase_N"/>
</dbReference>
<dbReference type="GO" id="GO:0000166">
    <property type="term" value="F:nucleotide binding"/>
    <property type="evidence" value="ECO:0007669"/>
    <property type="project" value="InterPro"/>
</dbReference>
<dbReference type="Gene3D" id="3.40.50.720">
    <property type="entry name" value="NAD(P)-binding Rossmann-like Domain"/>
    <property type="match status" value="1"/>
</dbReference>
<dbReference type="SUPFAM" id="SSF55347">
    <property type="entry name" value="Glyceraldehyde-3-phosphate dehydrogenase-like, C-terminal domain"/>
    <property type="match status" value="1"/>
</dbReference>
<evidence type="ECO:0000256" key="1">
    <source>
        <dbReference type="ARBA" id="ARBA00023002"/>
    </source>
</evidence>
<dbReference type="AlphaFoldDB" id="A0A7W6J8Y6"/>
<accession>A0A7W6J8Y6</accession>
<organism evidence="4 5">
    <name type="scientific">Gellertiella hungarica</name>
    <dbReference type="NCBI Taxonomy" id="1572859"/>
    <lineage>
        <taxon>Bacteria</taxon>
        <taxon>Pseudomonadati</taxon>
        <taxon>Pseudomonadota</taxon>
        <taxon>Alphaproteobacteria</taxon>
        <taxon>Hyphomicrobiales</taxon>
        <taxon>Rhizobiaceae</taxon>
        <taxon>Gellertiella</taxon>
    </lineage>
</organism>
<sequence length="348" mass="36662">MNDLLRTAPAARPAAPADPALPRLAFLGVGWIGRHRMKSLLEAGLAEAVALADASPEALEEAARIAPGARVHSSLDALIAERPDGLVIATPSAQHAEQAIAALEAGIAVFCQKPLGRSEAEARAVIEAARRADRLLGVDFSYRHTAGMEAIRELVRSGALGTLLALDLTFHNAYGPDKPWFYDRALSGGGAVMDLGVHLVDLALWLLDFPEIAHVDSHLSAGGEPLVAGMEAVEDFAVATLTPRSGPVIRIACSWRLQAGRDAVIEASVYGTGGGAAMRNVDGSFYDFVTERFHGTRREALARPPEDWGGKAIAAWAARLARSKGFDPSAEGLAAVSAAIDRIYAAAR</sequence>
<dbReference type="PANTHER" id="PTHR43818">
    <property type="entry name" value="BCDNA.GH03377"/>
    <property type="match status" value="1"/>
</dbReference>
<dbReference type="SUPFAM" id="SSF51735">
    <property type="entry name" value="NAD(P)-binding Rossmann-fold domains"/>
    <property type="match status" value="1"/>
</dbReference>
<keyword evidence="5" id="KW-1185">Reference proteome</keyword>
<dbReference type="PANTHER" id="PTHR43818:SF11">
    <property type="entry name" value="BCDNA.GH03377"/>
    <property type="match status" value="1"/>
</dbReference>
<dbReference type="InterPro" id="IPR050463">
    <property type="entry name" value="Gfo/Idh/MocA_oxidrdct_glycsds"/>
</dbReference>
<dbReference type="Proteomes" id="UP000528286">
    <property type="component" value="Unassembled WGS sequence"/>
</dbReference>
<protein>
    <submittedName>
        <fullName evidence="4">Putative dehydrogenase</fullName>
    </submittedName>
</protein>
<keyword evidence="1" id="KW-0560">Oxidoreductase</keyword>
<dbReference type="Pfam" id="PF22725">
    <property type="entry name" value="GFO_IDH_MocA_C3"/>
    <property type="match status" value="1"/>
</dbReference>
<evidence type="ECO:0000313" key="5">
    <source>
        <dbReference type="Proteomes" id="UP000528286"/>
    </source>
</evidence>
<dbReference type="InterPro" id="IPR055170">
    <property type="entry name" value="GFO_IDH_MocA-like_dom"/>
</dbReference>
<evidence type="ECO:0000313" key="4">
    <source>
        <dbReference type="EMBL" id="MBB4066126.1"/>
    </source>
</evidence>
<evidence type="ECO:0000259" key="2">
    <source>
        <dbReference type="Pfam" id="PF01408"/>
    </source>
</evidence>
<name>A0A7W6J8Y6_9HYPH</name>
<reference evidence="4 5" key="1">
    <citation type="submission" date="2020-08" db="EMBL/GenBank/DDBJ databases">
        <title>Genomic Encyclopedia of Type Strains, Phase IV (KMG-IV): sequencing the most valuable type-strain genomes for metagenomic binning, comparative biology and taxonomic classification.</title>
        <authorList>
            <person name="Goeker M."/>
        </authorList>
    </citation>
    <scope>NUCLEOTIDE SEQUENCE [LARGE SCALE GENOMIC DNA]</scope>
    <source>
        <strain evidence="4 5">DSM 29853</strain>
    </source>
</reference>
<dbReference type="Pfam" id="PF01408">
    <property type="entry name" value="GFO_IDH_MocA"/>
    <property type="match status" value="1"/>
</dbReference>
<comment type="caution">
    <text evidence="4">The sequence shown here is derived from an EMBL/GenBank/DDBJ whole genome shotgun (WGS) entry which is preliminary data.</text>
</comment>
<gene>
    <name evidence="4" type="ORF">GGR23_003339</name>
</gene>
<proteinExistence type="predicted"/>
<evidence type="ECO:0000259" key="3">
    <source>
        <dbReference type="Pfam" id="PF22725"/>
    </source>
</evidence>